<dbReference type="SUPFAM" id="SSF56747">
    <property type="entry name" value="Prim-pol domain"/>
    <property type="match status" value="1"/>
</dbReference>
<evidence type="ECO:0000313" key="3">
    <source>
        <dbReference type="EMBL" id="PVE67916.1"/>
    </source>
</evidence>
<protein>
    <recommendedName>
        <fullName evidence="2">DNA primase/polymerase bifunctional N-terminal domain-containing protein</fullName>
    </recommendedName>
</protein>
<reference evidence="3 4" key="1">
    <citation type="submission" date="2018-04" db="EMBL/GenBank/DDBJ databases">
        <authorList>
            <person name="Go L.Y."/>
            <person name="Mitchell J.A."/>
        </authorList>
    </citation>
    <scope>NUCLEOTIDE SEQUENCE [LARGE SCALE GENOMIC DNA]</scope>
    <source>
        <strain evidence="3 4">TPD7010</strain>
    </source>
</reference>
<dbReference type="AlphaFoldDB" id="A0A2T7WBJ0"/>
<feature type="domain" description="DNA primase/polymerase bifunctional N-terminal" evidence="2">
    <location>
        <begin position="66"/>
        <end position="235"/>
    </location>
</feature>
<comment type="caution">
    <text evidence="3">The sequence shown here is derived from an EMBL/GenBank/DDBJ whole genome shotgun (WGS) entry which is preliminary data.</text>
</comment>
<organism evidence="3 4">
    <name type="scientific">Microbacterium testaceum</name>
    <name type="common">Aureobacterium testaceum</name>
    <name type="synonym">Brevibacterium testaceum</name>
    <dbReference type="NCBI Taxonomy" id="2033"/>
    <lineage>
        <taxon>Bacteria</taxon>
        <taxon>Bacillati</taxon>
        <taxon>Actinomycetota</taxon>
        <taxon>Actinomycetes</taxon>
        <taxon>Micrococcales</taxon>
        <taxon>Microbacteriaceae</taxon>
        <taxon>Microbacterium</taxon>
    </lineage>
</organism>
<evidence type="ECO:0000313" key="4">
    <source>
        <dbReference type="Proteomes" id="UP000244649"/>
    </source>
</evidence>
<proteinExistence type="predicted"/>
<evidence type="ECO:0000256" key="1">
    <source>
        <dbReference type="SAM" id="MobiDB-lite"/>
    </source>
</evidence>
<evidence type="ECO:0000259" key="2">
    <source>
        <dbReference type="SMART" id="SM00943"/>
    </source>
</evidence>
<accession>A0A2T7WBJ0</accession>
<sequence length="350" mass="38417">MAWMRGRDHGYYNAQRRDLPPARPRASPRDATRPHPGLPRSGSGASRTVRHRALHPTGREGTVSTVRPEAGRSSLRVLPLRPGTNIPAIAGWPARATDDTAQIEAWREEIPGCNWGILTGGGLGILDIDTKSAPEWSFGGFDSLIQVEELLELDLGDLPLVQTASGAHLYFRYDGALPSRVPWIEHVDLKADAASGQGHQVAAPGTFRTDIPGEPRTYELVRGDLASIPYAPEALVRALREWRGSSNGSSGGGGSSVDLPETDVLRRTGFRLGQRDNGFNTLMWRLVRNHYPHLDLVRQIAYEIWRETDNPPGDVFPWSKVEKQMQRAVKSIGPDVEAQLAWASSLRGAP</sequence>
<dbReference type="Proteomes" id="UP000244649">
    <property type="component" value="Unassembled WGS sequence"/>
</dbReference>
<dbReference type="EMBL" id="QDFT01000032">
    <property type="protein sequence ID" value="PVE67916.1"/>
    <property type="molecule type" value="Genomic_DNA"/>
</dbReference>
<name>A0A2T7WBJ0_MICTE</name>
<dbReference type="SMART" id="SM00943">
    <property type="entry name" value="Prim-Pol"/>
    <property type="match status" value="1"/>
</dbReference>
<feature type="region of interest" description="Disordered" evidence="1">
    <location>
        <begin position="1"/>
        <end position="71"/>
    </location>
</feature>
<feature type="compositionally biased region" description="Basic and acidic residues" evidence="1">
    <location>
        <begin position="1"/>
        <end position="20"/>
    </location>
</feature>
<gene>
    <name evidence="3" type="ORF">DC432_12210</name>
</gene>
<dbReference type="InterPro" id="IPR015330">
    <property type="entry name" value="DNA_primase/pol_bifunc_N"/>
</dbReference>
<dbReference type="Pfam" id="PF09250">
    <property type="entry name" value="Prim-Pol"/>
    <property type="match status" value="1"/>
</dbReference>